<keyword evidence="9" id="KW-0325">Glycoprotein</keyword>
<keyword evidence="5" id="KW-0053">Apoptosis</keyword>
<accession>A0A8J6EJE6</accession>
<reference evidence="12" key="1">
    <citation type="thesis" date="2020" institute="ProQuest LLC" country="789 East Eisenhower Parkway, Ann Arbor, MI, USA">
        <title>Comparative Genomics and Chromosome Evolution.</title>
        <authorList>
            <person name="Mudd A.B."/>
        </authorList>
    </citation>
    <scope>NUCLEOTIDE SEQUENCE</scope>
    <source>
        <strain evidence="12">HN-11 Male</strain>
        <tissue evidence="12">Kidney and liver</tissue>
    </source>
</reference>
<evidence type="ECO:0000256" key="9">
    <source>
        <dbReference type="ARBA" id="ARBA00023180"/>
    </source>
</evidence>
<evidence type="ECO:0000256" key="6">
    <source>
        <dbReference type="ARBA" id="ARBA00022824"/>
    </source>
</evidence>
<keyword evidence="11" id="KW-0732">Signal</keyword>
<dbReference type="GO" id="GO:0005794">
    <property type="term" value="C:Golgi apparatus"/>
    <property type="evidence" value="ECO:0007669"/>
    <property type="project" value="TreeGrafter"/>
</dbReference>
<protein>
    <submittedName>
        <fullName evidence="12">Uncharacterized protein</fullName>
    </submittedName>
</protein>
<keyword evidence="7" id="KW-1133">Transmembrane helix</keyword>
<name>A0A8J6EJE6_ELECQ</name>
<gene>
    <name evidence="12" type="ORF">GDO78_019028</name>
</gene>
<comment type="function">
    <text evidence="10">Critical mediator, in cooperation with CASP4, of endoplasmic reticulum-stress induced apoptosis. Required or the activation of CASP4 following endoplasmic reticulum stress.</text>
</comment>
<proteinExistence type="inferred from homology"/>
<dbReference type="AlphaFoldDB" id="A0A8J6EJE6"/>
<feature type="chain" id="PRO_5035290599" evidence="11">
    <location>
        <begin position="22"/>
        <end position="215"/>
    </location>
</feature>
<dbReference type="GO" id="GO:0005789">
    <property type="term" value="C:endoplasmic reticulum membrane"/>
    <property type="evidence" value="ECO:0007669"/>
    <property type="project" value="UniProtKB-SubCell"/>
</dbReference>
<sequence>MKGRGVPWFRIFLVALVFTSGFVIHDVRTHGSFQASSTAGALRQTGLMSLSQQAWSQGSYFCQQCLSWAERNVPVYYAQAVEVLGPVLETVCEKSRDGLVLVAQKCSTQLTYLRDNLPGFIEWLQSQIPDCVYRLLAALRDLLLLLYHGYVLPAMQSCAAALQQAWQQYVDSCNGEVTWDCTKSHLSNITQSSWTFLQNTTLAIKDWAVSMISRH</sequence>
<evidence type="ECO:0000256" key="7">
    <source>
        <dbReference type="ARBA" id="ARBA00022989"/>
    </source>
</evidence>
<keyword evidence="6" id="KW-0256">Endoplasmic reticulum</keyword>
<dbReference type="PANTHER" id="PTHR13448:SF0">
    <property type="entry name" value="TRANSMEMBRANE PROTEIN 214"/>
    <property type="match status" value="1"/>
</dbReference>
<dbReference type="OrthoDB" id="9904349at2759"/>
<dbReference type="Proteomes" id="UP000770717">
    <property type="component" value="Unassembled WGS sequence"/>
</dbReference>
<evidence type="ECO:0000256" key="4">
    <source>
        <dbReference type="ARBA" id="ARBA00022692"/>
    </source>
</evidence>
<evidence type="ECO:0000313" key="13">
    <source>
        <dbReference type="Proteomes" id="UP000770717"/>
    </source>
</evidence>
<comment type="similarity">
    <text evidence="2">Belongs to the TMEM214 family.</text>
</comment>
<comment type="subcellular location">
    <subcellularLocation>
        <location evidence="1">Endoplasmic reticulum membrane</location>
        <topology evidence="1">Multi-pass membrane protein</topology>
    </subcellularLocation>
</comment>
<dbReference type="EMBL" id="WNTK01000370">
    <property type="protein sequence ID" value="KAG9470040.1"/>
    <property type="molecule type" value="Genomic_DNA"/>
</dbReference>
<evidence type="ECO:0000256" key="8">
    <source>
        <dbReference type="ARBA" id="ARBA00023136"/>
    </source>
</evidence>
<comment type="caution">
    <text evidence="12">The sequence shown here is derived from an EMBL/GenBank/DDBJ whole genome shotgun (WGS) entry which is preliminary data.</text>
</comment>
<evidence type="ECO:0000256" key="1">
    <source>
        <dbReference type="ARBA" id="ARBA00004477"/>
    </source>
</evidence>
<organism evidence="12 13">
    <name type="scientific">Eleutherodactylus coqui</name>
    <name type="common">Puerto Rican coqui</name>
    <dbReference type="NCBI Taxonomy" id="57060"/>
    <lineage>
        <taxon>Eukaryota</taxon>
        <taxon>Metazoa</taxon>
        <taxon>Chordata</taxon>
        <taxon>Craniata</taxon>
        <taxon>Vertebrata</taxon>
        <taxon>Euteleostomi</taxon>
        <taxon>Amphibia</taxon>
        <taxon>Batrachia</taxon>
        <taxon>Anura</taxon>
        <taxon>Neobatrachia</taxon>
        <taxon>Hyloidea</taxon>
        <taxon>Eleutherodactylidae</taxon>
        <taxon>Eleutherodactylinae</taxon>
        <taxon>Eleutherodactylus</taxon>
        <taxon>Eleutherodactylus</taxon>
    </lineage>
</organism>
<evidence type="ECO:0000313" key="12">
    <source>
        <dbReference type="EMBL" id="KAG9470040.1"/>
    </source>
</evidence>
<evidence type="ECO:0000256" key="11">
    <source>
        <dbReference type="SAM" id="SignalP"/>
    </source>
</evidence>
<comment type="subunit">
    <text evidence="3">Constitutively interacts with CASP4; required for the localization of procaspase 4 to the ER.</text>
</comment>
<keyword evidence="4" id="KW-0812">Transmembrane</keyword>
<dbReference type="PANTHER" id="PTHR13448">
    <property type="entry name" value="TRANSMEMBRANE PROTEIN 214"/>
    <property type="match status" value="1"/>
</dbReference>
<evidence type="ECO:0000256" key="3">
    <source>
        <dbReference type="ARBA" id="ARBA00011720"/>
    </source>
</evidence>
<dbReference type="Pfam" id="PF10151">
    <property type="entry name" value="TMEM214"/>
    <property type="match status" value="1"/>
</dbReference>
<evidence type="ECO:0000256" key="5">
    <source>
        <dbReference type="ARBA" id="ARBA00022703"/>
    </source>
</evidence>
<evidence type="ECO:0000256" key="2">
    <source>
        <dbReference type="ARBA" id="ARBA00007984"/>
    </source>
</evidence>
<keyword evidence="8" id="KW-0472">Membrane</keyword>
<evidence type="ECO:0000256" key="10">
    <source>
        <dbReference type="ARBA" id="ARBA00024938"/>
    </source>
</evidence>
<feature type="signal peptide" evidence="11">
    <location>
        <begin position="1"/>
        <end position="21"/>
    </location>
</feature>
<dbReference type="GO" id="GO:0006915">
    <property type="term" value="P:apoptotic process"/>
    <property type="evidence" value="ECO:0007669"/>
    <property type="project" value="UniProtKB-KW"/>
</dbReference>
<dbReference type="InterPro" id="IPR019308">
    <property type="entry name" value="TMEM214"/>
</dbReference>
<keyword evidence="13" id="KW-1185">Reference proteome</keyword>